<name>A0A4Y7STG4_COPMI</name>
<dbReference type="EMBL" id="QPFP01000059">
    <property type="protein sequence ID" value="TEB25156.1"/>
    <property type="molecule type" value="Genomic_DNA"/>
</dbReference>
<evidence type="ECO:0000313" key="2">
    <source>
        <dbReference type="EMBL" id="TEB25156.1"/>
    </source>
</evidence>
<organism evidence="2 3">
    <name type="scientific">Coprinellus micaceus</name>
    <name type="common">Glistening ink-cap mushroom</name>
    <name type="synonym">Coprinus micaceus</name>
    <dbReference type="NCBI Taxonomy" id="71717"/>
    <lineage>
        <taxon>Eukaryota</taxon>
        <taxon>Fungi</taxon>
        <taxon>Dikarya</taxon>
        <taxon>Basidiomycota</taxon>
        <taxon>Agaricomycotina</taxon>
        <taxon>Agaricomycetes</taxon>
        <taxon>Agaricomycetidae</taxon>
        <taxon>Agaricales</taxon>
        <taxon>Agaricineae</taxon>
        <taxon>Psathyrellaceae</taxon>
        <taxon>Coprinellus</taxon>
    </lineage>
</organism>
<reference evidence="2 3" key="1">
    <citation type="journal article" date="2019" name="Nat. Ecol. Evol.">
        <title>Megaphylogeny resolves global patterns of mushroom evolution.</title>
        <authorList>
            <person name="Varga T."/>
            <person name="Krizsan K."/>
            <person name="Foldi C."/>
            <person name="Dima B."/>
            <person name="Sanchez-Garcia M."/>
            <person name="Sanchez-Ramirez S."/>
            <person name="Szollosi G.J."/>
            <person name="Szarkandi J.G."/>
            <person name="Papp V."/>
            <person name="Albert L."/>
            <person name="Andreopoulos W."/>
            <person name="Angelini C."/>
            <person name="Antonin V."/>
            <person name="Barry K.W."/>
            <person name="Bougher N.L."/>
            <person name="Buchanan P."/>
            <person name="Buyck B."/>
            <person name="Bense V."/>
            <person name="Catcheside P."/>
            <person name="Chovatia M."/>
            <person name="Cooper J."/>
            <person name="Damon W."/>
            <person name="Desjardin D."/>
            <person name="Finy P."/>
            <person name="Geml J."/>
            <person name="Haridas S."/>
            <person name="Hughes K."/>
            <person name="Justo A."/>
            <person name="Karasinski D."/>
            <person name="Kautmanova I."/>
            <person name="Kiss B."/>
            <person name="Kocsube S."/>
            <person name="Kotiranta H."/>
            <person name="LaButti K.M."/>
            <person name="Lechner B.E."/>
            <person name="Liimatainen K."/>
            <person name="Lipzen A."/>
            <person name="Lukacs Z."/>
            <person name="Mihaltcheva S."/>
            <person name="Morgado L.N."/>
            <person name="Niskanen T."/>
            <person name="Noordeloos M.E."/>
            <person name="Ohm R.A."/>
            <person name="Ortiz-Santana B."/>
            <person name="Ovrebo C."/>
            <person name="Racz N."/>
            <person name="Riley R."/>
            <person name="Savchenko A."/>
            <person name="Shiryaev A."/>
            <person name="Soop K."/>
            <person name="Spirin V."/>
            <person name="Szebenyi C."/>
            <person name="Tomsovsky M."/>
            <person name="Tulloss R.E."/>
            <person name="Uehling J."/>
            <person name="Grigoriev I.V."/>
            <person name="Vagvolgyi C."/>
            <person name="Papp T."/>
            <person name="Martin F.M."/>
            <person name="Miettinen O."/>
            <person name="Hibbett D.S."/>
            <person name="Nagy L.G."/>
        </authorList>
    </citation>
    <scope>NUCLEOTIDE SEQUENCE [LARGE SCALE GENOMIC DNA]</scope>
    <source>
        <strain evidence="2 3">FP101781</strain>
    </source>
</reference>
<evidence type="ECO:0000313" key="3">
    <source>
        <dbReference type="Proteomes" id="UP000298030"/>
    </source>
</evidence>
<feature type="region of interest" description="Disordered" evidence="1">
    <location>
        <begin position="144"/>
        <end position="176"/>
    </location>
</feature>
<protein>
    <submittedName>
        <fullName evidence="2">Uncharacterized protein</fullName>
    </submittedName>
</protein>
<dbReference type="Proteomes" id="UP000298030">
    <property type="component" value="Unassembled WGS sequence"/>
</dbReference>
<accession>A0A4Y7STG4</accession>
<comment type="caution">
    <text evidence="2">The sequence shown here is derived from an EMBL/GenBank/DDBJ whole genome shotgun (WGS) entry which is preliminary data.</text>
</comment>
<keyword evidence="3" id="KW-1185">Reference proteome</keyword>
<gene>
    <name evidence="2" type="ORF">FA13DRAFT_1187872</name>
</gene>
<feature type="compositionally biased region" description="Polar residues" evidence="1">
    <location>
        <begin position="156"/>
        <end position="173"/>
    </location>
</feature>
<dbReference type="AlphaFoldDB" id="A0A4Y7STG4"/>
<sequence length="194" mass="19851">MTIRRSKSAPPHEGRGGGLESGSDSSHAAEDSAEEDGGDPGLRVGMPVAVEIVRSMSKNPTAGVTIGEVQIGTMVIQELEPVSDGGTDEGIADVGSDEVNFAIVGEGYDIRCAPDAKATSFVKGSSLSDDSSFELVGVDGYPDIDSAGAEGDEKSTFSASKGSTGDSGTWKSSHTWKKSRFGSAAPYAGEPCVQ</sequence>
<evidence type="ECO:0000256" key="1">
    <source>
        <dbReference type="SAM" id="MobiDB-lite"/>
    </source>
</evidence>
<feature type="region of interest" description="Disordered" evidence="1">
    <location>
        <begin position="1"/>
        <end position="44"/>
    </location>
</feature>
<proteinExistence type="predicted"/>